<reference evidence="1" key="1">
    <citation type="journal article" date="2014" name="Int. J. Syst. Evol. Microbiol.">
        <title>Complete genome sequence of Corynebacterium casei LMG S-19264T (=DSM 44701T), isolated from a smear-ripened cheese.</title>
        <authorList>
            <consortium name="US DOE Joint Genome Institute (JGI-PGF)"/>
            <person name="Walter F."/>
            <person name="Albersmeier A."/>
            <person name="Kalinowski J."/>
            <person name="Ruckert C."/>
        </authorList>
    </citation>
    <scope>NUCLEOTIDE SEQUENCE</scope>
    <source>
        <strain evidence="1">JCM 4988</strain>
    </source>
</reference>
<keyword evidence="2" id="KW-1185">Reference proteome</keyword>
<reference evidence="1" key="2">
    <citation type="submission" date="2020-09" db="EMBL/GenBank/DDBJ databases">
        <authorList>
            <person name="Sun Q."/>
            <person name="Ohkuma M."/>
        </authorList>
    </citation>
    <scope>NUCLEOTIDE SEQUENCE</scope>
    <source>
        <strain evidence="1">JCM 4988</strain>
    </source>
</reference>
<dbReference type="AlphaFoldDB" id="A0A918V0L9"/>
<dbReference type="RefSeq" id="WP_190125576.1">
    <property type="nucleotide sequence ID" value="NZ_BMWG01000020.1"/>
</dbReference>
<dbReference type="EMBL" id="BMWG01000020">
    <property type="protein sequence ID" value="GGZ50762.1"/>
    <property type="molecule type" value="Genomic_DNA"/>
</dbReference>
<sequence length="109" mass="11555">MVAFQAAFLLLLAAQAVLVVRNSRGWKLESAVTAGFVLALLLAPPDGDWELMETAVRVYVAVGVAPLAERALLRTGASRETLEDVRAPRFWAAAAACALLAALIARVPL</sequence>
<name>A0A918V0L9_9ACTN</name>
<comment type="caution">
    <text evidence="1">The sequence shown here is derived from an EMBL/GenBank/DDBJ whole genome shotgun (WGS) entry which is preliminary data.</text>
</comment>
<protein>
    <submittedName>
        <fullName evidence="1">Uncharacterized protein</fullName>
    </submittedName>
</protein>
<evidence type="ECO:0000313" key="2">
    <source>
        <dbReference type="Proteomes" id="UP000630936"/>
    </source>
</evidence>
<dbReference type="Proteomes" id="UP000630936">
    <property type="component" value="Unassembled WGS sequence"/>
</dbReference>
<accession>A0A918V0L9</accession>
<evidence type="ECO:0000313" key="1">
    <source>
        <dbReference type="EMBL" id="GGZ50762.1"/>
    </source>
</evidence>
<proteinExistence type="predicted"/>
<organism evidence="1 2">
    <name type="scientific">Streptomyces inusitatus</name>
    <dbReference type="NCBI Taxonomy" id="68221"/>
    <lineage>
        <taxon>Bacteria</taxon>
        <taxon>Bacillati</taxon>
        <taxon>Actinomycetota</taxon>
        <taxon>Actinomycetes</taxon>
        <taxon>Kitasatosporales</taxon>
        <taxon>Streptomycetaceae</taxon>
        <taxon>Streptomyces</taxon>
    </lineage>
</organism>
<gene>
    <name evidence="1" type="ORF">GCM10010387_51340</name>
</gene>